<dbReference type="EMBL" id="LN829119">
    <property type="protein sequence ID" value="CPR21734.1"/>
    <property type="molecule type" value="Genomic_DNA"/>
</dbReference>
<evidence type="ECO:0000313" key="1">
    <source>
        <dbReference type="EMBL" id="CPR21734.1"/>
    </source>
</evidence>
<gene>
    <name evidence="1" type="ORF">YBN1229_v1_3179</name>
</gene>
<organism evidence="1 2">
    <name type="scientific">Candidatus Filomicrobium marinum</name>
    <dbReference type="NCBI Taxonomy" id="1608628"/>
    <lineage>
        <taxon>Bacteria</taxon>
        <taxon>Pseudomonadati</taxon>
        <taxon>Pseudomonadota</taxon>
        <taxon>Alphaproteobacteria</taxon>
        <taxon>Hyphomicrobiales</taxon>
        <taxon>Hyphomicrobiaceae</taxon>
        <taxon>Filomicrobium</taxon>
    </lineage>
</organism>
<sequence length="83" mass="9095">MIRGGTASFRVAWYDRRGFFTLKLMSLDMLGMAESPAPSGRALRGQEPVPNLKRIKGSTHALALCRHSMGVYARAPRSCGART</sequence>
<dbReference type="KEGG" id="fiy:BN1229_v1_3179"/>
<dbReference type="Proteomes" id="UP000033187">
    <property type="component" value="Chromosome 1"/>
</dbReference>
<name>A0A0D6JII2_9HYPH</name>
<dbReference type="KEGG" id="fil:BN1229_v1_2733"/>
<proteinExistence type="predicted"/>
<reference evidence="2" key="1">
    <citation type="submission" date="2015-02" db="EMBL/GenBank/DDBJ databases">
        <authorList>
            <person name="Chooi Y.-H."/>
        </authorList>
    </citation>
    <scope>NUCLEOTIDE SEQUENCE [LARGE SCALE GENOMIC DNA]</scope>
    <source>
        <strain evidence="2">strain Y</strain>
    </source>
</reference>
<evidence type="ECO:0000313" key="2">
    <source>
        <dbReference type="Proteomes" id="UP000033187"/>
    </source>
</evidence>
<accession>A0A0D6JII2</accession>
<keyword evidence="2" id="KW-1185">Reference proteome</keyword>
<protein>
    <submittedName>
        <fullName evidence="1">Uncharacterized protein</fullName>
    </submittedName>
</protein>
<dbReference type="AlphaFoldDB" id="A0A0D6JII2"/>